<dbReference type="EMBL" id="CADEAL010000512">
    <property type="protein sequence ID" value="CAB1421220.1"/>
    <property type="molecule type" value="Genomic_DNA"/>
</dbReference>
<protein>
    <submittedName>
        <fullName evidence="2">Uncharacterized protein</fullName>
    </submittedName>
</protein>
<evidence type="ECO:0000313" key="2">
    <source>
        <dbReference type="EMBL" id="CAB1421220.1"/>
    </source>
</evidence>
<evidence type="ECO:0000313" key="3">
    <source>
        <dbReference type="Proteomes" id="UP001153269"/>
    </source>
</evidence>
<dbReference type="AlphaFoldDB" id="A0A9N7TY35"/>
<organism evidence="2 3">
    <name type="scientific">Pleuronectes platessa</name>
    <name type="common">European plaice</name>
    <dbReference type="NCBI Taxonomy" id="8262"/>
    <lineage>
        <taxon>Eukaryota</taxon>
        <taxon>Metazoa</taxon>
        <taxon>Chordata</taxon>
        <taxon>Craniata</taxon>
        <taxon>Vertebrata</taxon>
        <taxon>Euteleostomi</taxon>
        <taxon>Actinopterygii</taxon>
        <taxon>Neopterygii</taxon>
        <taxon>Teleostei</taxon>
        <taxon>Neoteleostei</taxon>
        <taxon>Acanthomorphata</taxon>
        <taxon>Carangaria</taxon>
        <taxon>Pleuronectiformes</taxon>
        <taxon>Pleuronectoidei</taxon>
        <taxon>Pleuronectidae</taxon>
        <taxon>Pleuronectes</taxon>
    </lineage>
</organism>
<proteinExistence type="predicted"/>
<name>A0A9N7TY35_PLEPL</name>
<dbReference type="Proteomes" id="UP001153269">
    <property type="component" value="Unassembled WGS sequence"/>
</dbReference>
<sequence>MVDHLPLGDETFLYYTGSLGSDYNCLCRHANGGVSPGIMRMTSVTPQALDPPSAPAQSPHRQPRGTLSARAPIAGAAEAVGAPALHLEERVRKACWTSCSHRTPLAPH</sequence>
<accession>A0A9N7TY35</accession>
<gene>
    <name evidence="2" type="ORF">PLEPLA_LOCUS9102</name>
</gene>
<keyword evidence="3" id="KW-1185">Reference proteome</keyword>
<reference evidence="2" key="1">
    <citation type="submission" date="2020-03" db="EMBL/GenBank/DDBJ databases">
        <authorList>
            <person name="Weist P."/>
        </authorList>
    </citation>
    <scope>NUCLEOTIDE SEQUENCE</scope>
</reference>
<feature type="region of interest" description="Disordered" evidence="1">
    <location>
        <begin position="44"/>
        <end position="73"/>
    </location>
</feature>
<comment type="caution">
    <text evidence="2">The sequence shown here is derived from an EMBL/GenBank/DDBJ whole genome shotgun (WGS) entry which is preliminary data.</text>
</comment>
<evidence type="ECO:0000256" key="1">
    <source>
        <dbReference type="SAM" id="MobiDB-lite"/>
    </source>
</evidence>